<evidence type="ECO:0000256" key="1">
    <source>
        <dbReference type="SAM" id="MobiDB-lite"/>
    </source>
</evidence>
<proteinExistence type="predicted"/>
<name>A0A8S9KP02_BRACR</name>
<feature type="compositionally biased region" description="Acidic residues" evidence="1">
    <location>
        <begin position="463"/>
        <end position="480"/>
    </location>
</feature>
<sequence length="560" mass="63511">MSFTRTYKAEQTHKSKLEYMMGQVLKGQQKMSAVLDEKLDSVYSDLYDKFETLSDQVKKLDSQVAHNAGFVRRDEGFLLGKTDSNPRRQVYVVLLRSGKRLSPSTVEITSAEKPPEAKKATINLDEEKEESEEDVEIDRQEGNNIDRPTTVNIDRQNENNVDRHSTPAKPAVERVYRTLPPFPLNKTQTKRELDKAICKKAFDKITLEMPLSLFSGSAVVQHGYGLNSGSLEGSDGHCIRELDEWTGSWAKLPRSSISWNGAANLKNFSTSNPEEAKRLIKNIATGRSYEMMDEELGRKADPVDESPLLEIKEHLDSPHPALEGQNQFGIYQIDDDTLSELGRQIDFIDSYTLKNNYPNPDSFTQNYDATVGSRQGREKSRLNQAFTGNRKLATDLSGKIDIVFSEPMRKFDTLVNAVLLRSGKRLIPRAIEINNTEKSDVVEETGESRSRPINLDDPSTESNTEEEAIELEEEEGEIEEDAKIDRQERTSVDRQTTVNIDRHSGNNVDQLQTPAEPTIERVYMTLPPFPPNKTQTKRELDKAICKNAFDMIRLEMPFIE</sequence>
<reference evidence="2" key="1">
    <citation type="submission" date="2019-12" db="EMBL/GenBank/DDBJ databases">
        <title>Genome sequencing and annotation of Brassica cretica.</title>
        <authorList>
            <person name="Studholme D.J."/>
            <person name="Sarris P.F."/>
        </authorList>
    </citation>
    <scope>NUCLEOTIDE SEQUENCE</scope>
    <source>
        <strain evidence="2">PFS-001/15</strain>
        <tissue evidence="2">Leaf</tissue>
    </source>
</reference>
<dbReference type="Proteomes" id="UP000712281">
    <property type="component" value="Unassembled WGS sequence"/>
</dbReference>
<feature type="region of interest" description="Disordered" evidence="1">
    <location>
        <begin position="438"/>
        <end position="493"/>
    </location>
</feature>
<feature type="compositionally biased region" description="Basic and acidic residues" evidence="1">
    <location>
        <begin position="438"/>
        <end position="450"/>
    </location>
</feature>
<feature type="compositionally biased region" description="Basic and acidic residues" evidence="1">
    <location>
        <begin position="481"/>
        <end position="492"/>
    </location>
</feature>
<evidence type="ECO:0000313" key="2">
    <source>
        <dbReference type="EMBL" id="KAF2596614.1"/>
    </source>
</evidence>
<gene>
    <name evidence="2" type="ORF">F2Q68_00008566</name>
</gene>
<protein>
    <submittedName>
        <fullName evidence="2">Uncharacterized protein</fullName>
    </submittedName>
</protein>
<evidence type="ECO:0000313" key="3">
    <source>
        <dbReference type="Proteomes" id="UP000712281"/>
    </source>
</evidence>
<organism evidence="2 3">
    <name type="scientific">Brassica cretica</name>
    <name type="common">Mustard</name>
    <dbReference type="NCBI Taxonomy" id="69181"/>
    <lineage>
        <taxon>Eukaryota</taxon>
        <taxon>Viridiplantae</taxon>
        <taxon>Streptophyta</taxon>
        <taxon>Embryophyta</taxon>
        <taxon>Tracheophyta</taxon>
        <taxon>Spermatophyta</taxon>
        <taxon>Magnoliopsida</taxon>
        <taxon>eudicotyledons</taxon>
        <taxon>Gunneridae</taxon>
        <taxon>Pentapetalae</taxon>
        <taxon>rosids</taxon>
        <taxon>malvids</taxon>
        <taxon>Brassicales</taxon>
        <taxon>Brassicaceae</taxon>
        <taxon>Brassiceae</taxon>
        <taxon>Brassica</taxon>
    </lineage>
</organism>
<dbReference type="EMBL" id="QGKW02000717">
    <property type="protein sequence ID" value="KAF2596614.1"/>
    <property type="molecule type" value="Genomic_DNA"/>
</dbReference>
<dbReference type="AlphaFoldDB" id="A0A8S9KP02"/>
<accession>A0A8S9KP02</accession>
<comment type="caution">
    <text evidence="2">The sequence shown here is derived from an EMBL/GenBank/DDBJ whole genome shotgun (WGS) entry which is preliminary data.</text>
</comment>